<organism evidence="2 3">
    <name type="scientific">Candidatus Daviesbacteria bacterium RIFCSPHIGHO2_02_FULL_39_12</name>
    <dbReference type="NCBI Taxonomy" id="1797770"/>
    <lineage>
        <taxon>Bacteria</taxon>
        <taxon>Candidatus Daviesiibacteriota</taxon>
    </lineage>
</organism>
<proteinExistence type="predicted"/>
<accession>A0A1F5JCA4</accession>
<sequence length="1291" mass="144638">MEDSLPDIPALKRRRILIVAFFVFVVLLISAAAVLFYLNLDIFKPKYVSVVSFDSVKINRIPQNVILLGRGLPQAEVTLTLTPGQTNAKLKTDKEGNWTFKLPKNLPSGQYILTLFLDDESGSLISIKNYQLEIADTRPFFLKLSFPKVNAQNQQDLDFAEWAKYMRGFGIYPAQENGEIILYSEEEFNKKYCRTGCYFEPKSPQLIISQINIQEILQSLQLTLISQGYHPDALMEYFPNLTPFKIRSIKRPLLEPALNELAATIPEEKLAQFIQEEVTKQNLQDPFWLQVIDTVGFRSVYDLFEGYDTSSPSKSKLTDEDKINAMLSLTIFIGPHKSIAKAGMTAVEVTVMNFPRMIREAALLRNSLQRGEAISLKAIGKRTEEWIYRPTYPQSASQIIKARIDQTFKFLVEAYPEGNFEVFSTKGSSAVIYVDKNNPQYVYKVYIKDEPGLAGDPAERWISSVRYGEEEARKLKVLSERGIAPELVEYTPPRLTDDQIRLLNDPAYGFHYEGYQATGHISIPVTNRSSNVPIIKMGKVDIDVNGLENMSSAELRRQIDNIVSILEELKFYPGDTEAVVNQNGKLLFIDLGGMIPVNRGSPFANESIREAVESYFSRRLPAALRSSVQTSSSLLDDTDIPLERNLLPGFLVKRGQERYGFWQGLRELHRQGKVAVMDRRTALDMVDDYIVRVQSYFRNNGRPEATFNPNVIRKIAEEGRILVVTREIMHSYSGAPDIEGLATLATADAGTGYIMLLAGYNLDRMKRGVFQHEFSHHLAALSFGSGMVPRNFVYSQKQADIYGQIMSEWLELGADLIAEKVFDSGPGPYYGHFPKRYTAMTKLKNRLGLSDLDFMEYAMTGNDYVLMDKISSRMSPDEFLAIVENTINTANLQRMYEIWDRSLDNRKVYAKVNGKFDWVKAREVAFISTISTGTVVEAALLADLITKINRGQPAPSNTEIISVTPPGGEDIELLKRHEIVINQVEGLLSPSSTIKVSVFATEDGKVLDFDGSFDNAYRLTYSIKSTIADENNSYAPLLIRDVEALPKGSCVGNVCELILPNDLKSGTYILTAYLSPTSSQEILATGNQLLTIGASTLSRDTVTNPRITVSAVTIHNRRQTVFSGMSEVVDSVTPTDRMTSIPIGIVYSDGSVDYLAFNFEDNLSVGPLGSEKDNCIWNKDPYGECDQEKHQVYDYEINSCTNEVRKFNYHYVDGQCGYAASDQFPPVPDAPSVPESGSVSSCPSPYSQCGQTAGLEDYPQTDTIWVTPICDLNGNITDYQKDNLGNKGECP</sequence>
<comment type="caution">
    <text evidence="2">The sequence shown here is derived from an EMBL/GenBank/DDBJ whole genome shotgun (WGS) entry which is preliminary data.</text>
</comment>
<evidence type="ECO:0000256" key="1">
    <source>
        <dbReference type="SAM" id="Phobius"/>
    </source>
</evidence>
<evidence type="ECO:0000313" key="3">
    <source>
        <dbReference type="Proteomes" id="UP000177042"/>
    </source>
</evidence>
<dbReference type="EMBL" id="MFCX01000014">
    <property type="protein sequence ID" value="OGE26229.1"/>
    <property type="molecule type" value="Genomic_DNA"/>
</dbReference>
<dbReference type="Proteomes" id="UP000177042">
    <property type="component" value="Unassembled WGS sequence"/>
</dbReference>
<evidence type="ECO:0000313" key="2">
    <source>
        <dbReference type="EMBL" id="OGE26229.1"/>
    </source>
</evidence>
<keyword evidence="1" id="KW-0472">Membrane</keyword>
<evidence type="ECO:0008006" key="4">
    <source>
        <dbReference type="Google" id="ProtNLM"/>
    </source>
</evidence>
<keyword evidence="1" id="KW-1133">Transmembrane helix</keyword>
<feature type="transmembrane region" description="Helical" evidence="1">
    <location>
        <begin position="16"/>
        <end position="38"/>
    </location>
</feature>
<reference evidence="2 3" key="1">
    <citation type="journal article" date="2016" name="Nat. Commun.">
        <title>Thousands of microbial genomes shed light on interconnected biogeochemical processes in an aquifer system.</title>
        <authorList>
            <person name="Anantharaman K."/>
            <person name="Brown C.T."/>
            <person name="Hug L.A."/>
            <person name="Sharon I."/>
            <person name="Castelle C.J."/>
            <person name="Probst A.J."/>
            <person name="Thomas B.C."/>
            <person name="Singh A."/>
            <person name="Wilkins M.J."/>
            <person name="Karaoz U."/>
            <person name="Brodie E.L."/>
            <person name="Williams K.H."/>
            <person name="Hubbard S.S."/>
            <person name="Banfield J.F."/>
        </authorList>
    </citation>
    <scope>NUCLEOTIDE SEQUENCE [LARGE SCALE GENOMIC DNA]</scope>
</reference>
<name>A0A1F5JCA4_9BACT</name>
<keyword evidence="1" id="KW-0812">Transmembrane</keyword>
<gene>
    <name evidence="2" type="ORF">A3C26_02775</name>
</gene>
<protein>
    <recommendedName>
        <fullName evidence="4">Bacterial Ig domain-containing protein</fullName>
    </recommendedName>
</protein>